<accession>A0ACB7XUR5</accession>
<evidence type="ECO:0000313" key="1">
    <source>
        <dbReference type="EMBL" id="KAH7844646.1"/>
    </source>
</evidence>
<proteinExistence type="predicted"/>
<dbReference type="EMBL" id="CM037151">
    <property type="protein sequence ID" value="KAH7844646.1"/>
    <property type="molecule type" value="Genomic_DNA"/>
</dbReference>
<gene>
    <name evidence="1" type="ORF">Vadar_030194</name>
</gene>
<evidence type="ECO:0000313" key="2">
    <source>
        <dbReference type="Proteomes" id="UP000828048"/>
    </source>
</evidence>
<dbReference type="Proteomes" id="UP000828048">
    <property type="component" value="Chromosome 1"/>
</dbReference>
<keyword evidence="2" id="KW-1185">Reference proteome</keyword>
<organism evidence="1 2">
    <name type="scientific">Vaccinium darrowii</name>
    <dbReference type="NCBI Taxonomy" id="229202"/>
    <lineage>
        <taxon>Eukaryota</taxon>
        <taxon>Viridiplantae</taxon>
        <taxon>Streptophyta</taxon>
        <taxon>Embryophyta</taxon>
        <taxon>Tracheophyta</taxon>
        <taxon>Spermatophyta</taxon>
        <taxon>Magnoliopsida</taxon>
        <taxon>eudicotyledons</taxon>
        <taxon>Gunneridae</taxon>
        <taxon>Pentapetalae</taxon>
        <taxon>asterids</taxon>
        <taxon>Ericales</taxon>
        <taxon>Ericaceae</taxon>
        <taxon>Vaccinioideae</taxon>
        <taxon>Vaccinieae</taxon>
        <taxon>Vaccinium</taxon>
    </lineage>
</organism>
<comment type="caution">
    <text evidence="1">The sequence shown here is derived from an EMBL/GenBank/DDBJ whole genome shotgun (WGS) entry which is preliminary data.</text>
</comment>
<reference evidence="1 2" key="1">
    <citation type="journal article" date="2021" name="Hortic Res">
        <title>High-quality reference genome and annotation aids understanding of berry development for evergreen blueberry (Vaccinium darrowii).</title>
        <authorList>
            <person name="Yu J."/>
            <person name="Hulse-Kemp A.M."/>
            <person name="Babiker E."/>
            <person name="Staton M."/>
        </authorList>
    </citation>
    <scope>NUCLEOTIDE SEQUENCE [LARGE SCALE GENOMIC DNA]</scope>
    <source>
        <strain evidence="2">cv. NJ 8807/NJ 8810</strain>
        <tissue evidence="1">Young leaf</tissue>
    </source>
</reference>
<protein>
    <submittedName>
        <fullName evidence="1">Uncharacterized protein</fullName>
    </submittedName>
</protein>
<sequence>MKEAKCAMLDDKDSLVDEKTIWSFVVLGLVVLGSCITPINEALVNAIAELKRAIVDRDPFIFIKRLEAESLIEQRINQQEKYKKALDAIDRPISLSSQFGAESSILDNTHDHNPRPKKPLHVDFKEAVGLSGKIEHLYVEKEVETSELKRKLRKLEDEVRKLKEDSKKLIKKSSNDDGLKENSEETATLNKQTKKFSNDDGLKEVRSISKSLYLLFKNNVGGGEENEGTKNLGMEDPKVYKQLSPEMVVFVTHLYEKGYFSFANFMPRNRFDVTYFENSYGRNFIKFASENFGKGNQEIAKWLSASDLKKVALFGCPSLGKKNVFSAKRLRYFFRIQEGTVCSKCVLKRSCKFANQTVWRGDNKNLDLAVVMRVITLYALESLPPQLVVPDEIKDSVNRLLKEVVNLSQTVA</sequence>
<name>A0ACB7XUR5_9ERIC</name>